<dbReference type="GO" id="GO:0017004">
    <property type="term" value="P:cytochrome complex assembly"/>
    <property type="evidence" value="ECO:0007669"/>
    <property type="project" value="InterPro"/>
</dbReference>
<evidence type="ECO:0000313" key="3">
    <source>
        <dbReference type="EMBL" id="SUZ82636.1"/>
    </source>
</evidence>
<keyword evidence="1" id="KW-1133">Transmembrane helix</keyword>
<dbReference type="InterPro" id="IPR002541">
    <property type="entry name" value="Cyt_c_assembly"/>
</dbReference>
<feature type="transmembrane region" description="Helical" evidence="1">
    <location>
        <begin position="55"/>
        <end position="73"/>
    </location>
</feature>
<dbReference type="Pfam" id="PF01578">
    <property type="entry name" value="Cytochrom_C_asm"/>
    <property type="match status" value="1"/>
</dbReference>
<feature type="transmembrane region" description="Helical" evidence="1">
    <location>
        <begin position="264"/>
        <end position="283"/>
    </location>
</feature>
<feature type="transmembrane region" description="Helical" evidence="1">
    <location>
        <begin position="205"/>
        <end position="223"/>
    </location>
</feature>
<dbReference type="EMBL" id="UINC01001516">
    <property type="protein sequence ID" value="SUZ82636.1"/>
    <property type="molecule type" value="Genomic_DNA"/>
</dbReference>
<feature type="transmembrane region" description="Helical" evidence="1">
    <location>
        <begin position="112"/>
        <end position="132"/>
    </location>
</feature>
<feature type="transmembrane region" description="Helical" evidence="1">
    <location>
        <begin position="153"/>
        <end position="175"/>
    </location>
</feature>
<dbReference type="AlphaFoldDB" id="A0A381QTB8"/>
<reference evidence="3" key="1">
    <citation type="submission" date="2018-05" db="EMBL/GenBank/DDBJ databases">
        <authorList>
            <person name="Lanie J.A."/>
            <person name="Ng W.-L."/>
            <person name="Kazmierczak K.M."/>
            <person name="Andrzejewski T.M."/>
            <person name="Davidsen T.M."/>
            <person name="Wayne K.J."/>
            <person name="Tettelin H."/>
            <person name="Glass J.I."/>
            <person name="Rusch D."/>
            <person name="Podicherti R."/>
            <person name="Tsui H.-C.T."/>
            <person name="Winkler M.E."/>
        </authorList>
    </citation>
    <scope>NUCLEOTIDE SEQUENCE</scope>
</reference>
<feature type="transmembrane region" description="Helical" evidence="1">
    <location>
        <begin position="230"/>
        <end position="252"/>
    </location>
</feature>
<evidence type="ECO:0000259" key="2">
    <source>
        <dbReference type="Pfam" id="PF01578"/>
    </source>
</evidence>
<evidence type="ECO:0000256" key="1">
    <source>
        <dbReference type="SAM" id="Phobius"/>
    </source>
</evidence>
<sequence>MKHYKNTHSLKDNMLIVGTWGALLLYIISWISGLFPSPFDESFGSRLQARTELTGMRLGWIIHTVALLGLLWTKSVWPTTFVSDILSVAAWASMVGVQAFPERLPSLVNTSIVRLFAILLLGLSLIIFQNQVSTSGIVSAQTWLYQLLLGTHIIILLAGYVMLGVACVASIIFLYQEHHLKTKLVTSMMIRFPALGTLDRLSWQGTLWGFLALSIGIMLGILINKDDQSLLANLRFGASISAWCVFAMILLLRQLQALRSSWKAIWPIVGFILAMMSLIVEILRLNLQE</sequence>
<feature type="transmembrane region" description="Helical" evidence="1">
    <location>
        <begin position="12"/>
        <end position="35"/>
    </location>
</feature>
<feature type="transmembrane region" description="Helical" evidence="1">
    <location>
        <begin position="80"/>
        <end position="100"/>
    </location>
</feature>
<proteinExistence type="predicted"/>
<feature type="domain" description="Cytochrome c assembly protein" evidence="2">
    <location>
        <begin position="107"/>
        <end position="282"/>
    </location>
</feature>
<name>A0A381QTB8_9ZZZZ</name>
<accession>A0A381QTB8</accession>
<keyword evidence="1" id="KW-0472">Membrane</keyword>
<protein>
    <recommendedName>
        <fullName evidence="2">Cytochrome c assembly protein domain-containing protein</fullName>
    </recommendedName>
</protein>
<gene>
    <name evidence="3" type="ORF">METZ01_LOCUS35490</name>
</gene>
<dbReference type="GO" id="GO:0020037">
    <property type="term" value="F:heme binding"/>
    <property type="evidence" value="ECO:0007669"/>
    <property type="project" value="InterPro"/>
</dbReference>
<organism evidence="3">
    <name type="scientific">marine metagenome</name>
    <dbReference type="NCBI Taxonomy" id="408172"/>
    <lineage>
        <taxon>unclassified sequences</taxon>
        <taxon>metagenomes</taxon>
        <taxon>ecological metagenomes</taxon>
    </lineage>
</organism>
<keyword evidence="1" id="KW-0812">Transmembrane</keyword>